<dbReference type="InterPro" id="IPR011335">
    <property type="entry name" value="Restrct_endonuc-II-like"/>
</dbReference>
<dbReference type="Pfam" id="PF03008">
    <property type="entry name" value="DUF234"/>
    <property type="match status" value="1"/>
</dbReference>
<evidence type="ECO:0000259" key="2">
    <source>
        <dbReference type="Pfam" id="PF03008"/>
    </source>
</evidence>
<dbReference type="InterPro" id="IPR027417">
    <property type="entry name" value="P-loop_NTPase"/>
</dbReference>
<dbReference type="InterPro" id="IPR011579">
    <property type="entry name" value="ATPase_dom"/>
</dbReference>
<protein>
    <recommendedName>
        <fullName evidence="5">ATPase</fullName>
    </recommendedName>
</protein>
<dbReference type="SUPFAM" id="SSF52980">
    <property type="entry name" value="Restriction endonuclease-like"/>
    <property type="match status" value="1"/>
</dbReference>
<name>A0A3P7PE61_9FIRM</name>
<dbReference type="PANTHER" id="PTHR34704:SF1">
    <property type="entry name" value="ATPASE"/>
    <property type="match status" value="1"/>
</dbReference>
<dbReference type="GO" id="GO:0005524">
    <property type="term" value="F:ATP binding"/>
    <property type="evidence" value="ECO:0007669"/>
    <property type="project" value="InterPro"/>
</dbReference>
<dbReference type="SUPFAM" id="SSF52540">
    <property type="entry name" value="P-loop containing nucleoside triphosphate hydrolases"/>
    <property type="match status" value="1"/>
</dbReference>
<feature type="domain" description="ATPase" evidence="1">
    <location>
        <begin position="2"/>
        <end position="202"/>
    </location>
</feature>
<evidence type="ECO:0008006" key="5">
    <source>
        <dbReference type="Google" id="ProtNLM"/>
    </source>
</evidence>
<dbReference type="RefSeq" id="WP_125137504.1">
    <property type="nucleotide sequence ID" value="NZ_LR130778.1"/>
</dbReference>
<dbReference type="Pfam" id="PF01637">
    <property type="entry name" value="ATPase_2"/>
    <property type="match status" value="1"/>
</dbReference>
<evidence type="ECO:0000313" key="3">
    <source>
        <dbReference type="EMBL" id="VDN48363.1"/>
    </source>
</evidence>
<dbReference type="PANTHER" id="PTHR34704">
    <property type="entry name" value="ATPASE"/>
    <property type="match status" value="1"/>
</dbReference>
<dbReference type="KEGG" id="cbar:PATL70BA_2468"/>
<sequence>MFVGRTNELDYLNTKYTSSNAEFIVLYGRRRIGKTEILREFVKDKKHVFYSGHQITDFMQLNRVTSVMTEHFNKKIYSDSFNQWEQVFSYISENLIEEEKTVIIFDEFPYMVEGNSSIPSVLQSIWDHSLSKKNILIILCGSSISFMKNELLSEKNPLYGRTTGVLKITEMDFESSLGFYPNIDFHEQVAFYSVFSGVPYYLSRINREKSLKENIITSILQNGSVLFNEVEFLLKQELREVSVYNTIITAIALGRTKQNEIVQLSGVEKTKLTYYLNSLIDLGIIRKEFPSTIKTKEMVKSRVGLYILDNSFFRFYYRFVYPHVSELMDGNIDIIYEDIIEKQLMDFIGYEFEKIAIAHVRNINQRKEIPLRLIRIGRWWDKNKEIDIVGYDISHNFIFGECKWRNEKLGVPVLKQLQDKSMAIKEEVRDKYYILFSKSGFTDELKNLALIDDKIILVDYNLAKGGFGIN</sequence>
<feature type="domain" description="DUF234" evidence="2">
    <location>
        <begin position="316"/>
        <end position="406"/>
    </location>
</feature>
<proteinExistence type="predicted"/>
<organism evidence="3 4">
    <name type="scientific">Petrocella atlantisensis</name>
    <dbReference type="NCBI Taxonomy" id="2173034"/>
    <lineage>
        <taxon>Bacteria</taxon>
        <taxon>Bacillati</taxon>
        <taxon>Bacillota</taxon>
        <taxon>Clostridia</taxon>
        <taxon>Lachnospirales</taxon>
        <taxon>Vallitaleaceae</taxon>
        <taxon>Petrocella</taxon>
    </lineage>
</organism>
<dbReference type="OrthoDB" id="9813134at2"/>
<keyword evidence="4" id="KW-1185">Reference proteome</keyword>
<accession>A0A3P7PE61</accession>
<dbReference type="EMBL" id="LR130778">
    <property type="protein sequence ID" value="VDN48363.1"/>
    <property type="molecule type" value="Genomic_DNA"/>
</dbReference>
<gene>
    <name evidence="3" type="ORF">PATL70BA_2468</name>
</gene>
<dbReference type="InterPro" id="IPR004256">
    <property type="entry name" value="DUF234"/>
</dbReference>
<dbReference type="Gene3D" id="3.40.50.300">
    <property type="entry name" value="P-loop containing nucleotide triphosphate hydrolases"/>
    <property type="match status" value="1"/>
</dbReference>
<evidence type="ECO:0000313" key="4">
    <source>
        <dbReference type="Proteomes" id="UP000279029"/>
    </source>
</evidence>
<dbReference type="Proteomes" id="UP000279029">
    <property type="component" value="Chromosome"/>
</dbReference>
<dbReference type="AlphaFoldDB" id="A0A3P7PE61"/>
<evidence type="ECO:0000259" key="1">
    <source>
        <dbReference type="Pfam" id="PF01637"/>
    </source>
</evidence>
<reference evidence="3 4" key="1">
    <citation type="submission" date="2018-09" db="EMBL/GenBank/DDBJ databases">
        <authorList>
            <person name="Postec A."/>
        </authorList>
    </citation>
    <scope>NUCLEOTIDE SEQUENCE [LARGE SCALE GENOMIC DNA]</scope>
    <source>
        <strain evidence="3">70B-A</strain>
    </source>
</reference>